<protein>
    <submittedName>
        <fullName evidence="2">RNA-directed DNA polymerase homolog</fullName>
    </submittedName>
</protein>
<keyword evidence="2" id="KW-0808">Transferase</keyword>
<dbReference type="InterPro" id="IPR000477">
    <property type="entry name" value="RT_dom"/>
</dbReference>
<keyword evidence="2" id="KW-0695">RNA-directed DNA polymerase</keyword>
<proteinExistence type="predicted"/>
<name>A0A8H3KQR6_9GLOM</name>
<feature type="domain" description="Reverse transcriptase" evidence="1">
    <location>
        <begin position="1"/>
        <end position="114"/>
    </location>
</feature>
<dbReference type="AlphaFoldDB" id="A0A8H3KQR6"/>
<dbReference type="CDD" id="cd01647">
    <property type="entry name" value="RT_LTR"/>
    <property type="match status" value="1"/>
</dbReference>
<evidence type="ECO:0000259" key="1">
    <source>
        <dbReference type="PROSITE" id="PS50878"/>
    </source>
</evidence>
<evidence type="ECO:0000313" key="3">
    <source>
        <dbReference type="Proteomes" id="UP000615446"/>
    </source>
</evidence>
<dbReference type="PANTHER" id="PTHR24559:SF444">
    <property type="entry name" value="REVERSE TRANSCRIPTASE DOMAIN-CONTAINING PROTEIN"/>
    <property type="match status" value="1"/>
</dbReference>
<dbReference type="InterPro" id="IPR053134">
    <property type="entry name" value="RNA-dir_DNA_polymerase"/>
</dbReference>
<organism evidence="2 3">
    <name type="scientific">Rhizophagus clarus</name>
    <dbReference type="NCBI Taxonomy" id="94130"/>
    <lineage>
        <taxon>Eukaryota</taxon>
        <taxon>Fungi</taxon>
        <taxon>Fungi incertae sedis</taxon>
        <taxon>Mucoromycota</taxon>
        <taxon>Glomeromycotina</taxon>
        <taxon>Glomeromycetes</taxon>
        <taxon>Glomerales</taxon>
        <taxon>Glomeraceae</taxon>
        <taxon>Rhizophagus</taxon>
    </lineage>
</organism>
<accession>A0A8H3KQR6</accession>
<dbReference type="InterPro" id="IPR043128">
    <property type="entry name" value="Rev_trsase/Diguanyl_cyclase"/>
</dbReference>
<dbReference type="Gene3D" id="3.30.70.270">
    <property type="match status" value="1"/>
</dbReference>
<reference evidence="2" key="1">
    <citation type="submission" date="2019-10" db="EMBL/GenBank/DDBJ databases">
        <title>Conservation and host-specific expression of non-tandemly repeated heterogenous ribosome RNA gene in arbuscular mycorrhizal fungi.</title>
        <authorList>
            <person name="Maeda T."/>
            <person name="Kobayashi Y."/>
            <person name="Nakagawa T."/>
            <person name="Ezawa T."/>
            <person name="Yamaguchi K."/>
            <person name="Bino T."/>
            <person name="Nishimoto Y."/>
            <person name="Shigenobu S."/>
            <person name="Kawaguchi M."/>
        </authorList>
    </citation>
    <scope>NUCLEOTIDE SEQUENCE</scope>
    <source>
        <strain evidence="2">HR1</strain>
    </source>
</reference>
<gene>
    <name evidence="2" type="ORF">RCL2_000066000</name>
</gene>
<dbReference type="EMBL" id="BLAL01000005">
    <property type="protein sequence ID" value="GES73119.1"/>
    <property type="molecule type" value="Genomic_DNA"/>
</dbReference>
<dbReference type="GO" id="GO:0003964">
    <property type="term" value="F:RNA-directed DNA polymerase activity"/>
    <property type="evidence" value="ECO:0007669"/>
    <property type="project" value="UniProtKB-KW"/>
</dbReference>
<comment type="caution">
    <text evidence="2">The sequence shown here is derived from an EMBL/GenBank/DDBJ whole genome shotgun (WGS) entry which is preliminary data.</text>
</comment>
<dbReference type="OrthoDB" id="5920460at2759"/>
<keyword evidence="2" id="KW-0548">Nucleotidyltransferase</keyword>
<dbReference type="SUPFAM" id="SSF56672">
    <property type="entry name" value="DNA/RNA polymerases"/>
    <property type="match status" value="1"/>
</dbReference>
<dbReference type="Pfam" id="PF00078">
    <property type="entry name" value="RVT_1"/>
    <property type="match status" value="1"/>
</dbReference>
<dbReference type="PROSITE" id="PS50878">
    <property type="entry name" value="RT_POL"/>
    <property type="match status" value="1"/>
</dbReference>
<sequence length="114" mass="13609">MKPVDYKRLNAVIKDDAYRLPKIDELLEKYRTANWFTSLDLAARYHHVEMAKEDKEKTVFICSKGLFKYNVMPFGLKTAPATFQRLMDEILEKYIKKFVVVYLNDIMIYLNNFE</sequence>
<dbReference type="Gene3D" id="3.10.10.10">
    <property type="entry name" value="HIV Type 1 Reverse Transcriptase, subunit A, domain 1"/>
    <property type="match status" value="1"/>
</dbReference>
<dbReference type="InterPro" id="IPR043502">
    <property type="entry name" value="DNA/RNA_pol_sf"/>
</dbReference>
<dbReference type="Proteomes" id="UP000615446">
    <property type="component" value="Unassembled WGS sequence"/>
</dbReference>
<dbReference type="PANTHER" id="PTHR24559">
    <property type="entry name" value="TRANSPOSON TY3-I GAG-POL POLYPROTEIN"/>
    <property type="match status" value="1"/>
</dbReference>
<evidence type="ECO:0000313" key="2">
    <source>
        <dbReference type="EMBL" id="GES73119.1"/>
    </source>
</evidence>